<evidence type="ECO:0000313" key="1">
    <source>
        <dbReference type="EMBL" id="EEZ75412.1"/>
    </source>
</evidence>
<name>D0WAE3_NEILA</name>
<proteinExistence type="predicted"/>
<accession>D0WAE3</accession>
<reference evidence="1 2" key="1">
    <citation type="submission" date="2009-10" db="EMBL/GenBank/DDBJ databases">
        <authorList>
            <person name="Weinstock G."/>
            <person name="Sodergren E."/>
            <person name="Clifton S."/>
            <person name="Fulton L."/>
            <person name="Fulton B."/>
            <person name="Courtney L."/>
            <person name="Fronick C."/>
            <person name="Harrison M."/>
            <person name="Strong C."/>
            <person name="Farmer C."/>
            <person name="Delahaunty K."/>
            <person name="Markovic C."/>
            <person name="Hall O."/>
            <person name="Minx P."/>
            <person name="Tomlinson C."/>
            <person name="Mitreva M."/>
            <person name="Nelson J."/>
            <person name="Hou S."/>
            <person name="Wollam A."/>
            <person name="Pepin K.H."/>
            <person name="Johnson M."/>
            <person name="Bhonagiri V."/>
            <person name="Nash W.E."/>
            <person name="Warren W."/>
            <person name="Chinwalla A."/>
            <person name="Mardis E.R."/>
            <person name="Wilson R.K."/>
        </authorList>
    </citation>
    <scope>NUCLEOTIDE SEQUENCE [LARGE SCALE GENOMIC DNA]</scope>
    <source>
        <strain evidence="1 2">ATCC 23970</strain>
    </source>
</reference>
<comment type="caution">
    <text evidence="1">The sequence shown here is derived from an EMBL/GenBank/DDBJ whole genome shotgun (WGS) entry which is preliminary data.</text>
</comment>
<organism evidence="1 2">
    <name type="scientific">Neisseria lactamica ATCC 23970</name>
    <dbReference type="NCBI Taxonomy" id="546265"/>
    <lineage>
        <taxon>Bacteria</taxon>
        <taxon>Pseudomonadati</taxon>
        <taxon>Pseudomonadota</taxon>
        <taxon>Betaproteobacteria</taxon>
        <taxon>Neisseriales</taxon>
        <taxon>Neisseriaceae</taxon>
        <taxon>Neisseria</taxon>
    </lineage>
</organism>
<protein>
    <submittedName>
        <fullName evidence="1">Uncharacterized protein</fullName>
    </submittedName>
</protein>
<dbReference type="EMBL" id="ACEQ02000017">
    <property type="protein sequence ID" value="EEZ75412.1"/>
    <property type="molecule type" value="Genomic_DNA"/>
</dbReference>
<gene>
    <name evidence="1" type="ORF">NEILACOT_04512</name>
</gene>
<dbReference type="Proteomes" id="UP000003843">
    <property type="component" value="Unassembled WGS sequence"/>
</dbReference>
<evidence type="ECO:0000313" key="2">
    <source>
        <dbReference type="Proteomes" id="UP000003843"/>
    </source>
</evidence>
<dbReference type="RefSeq" id="WP_003709650.1">
    <property type="nucleotide sequence ID" value="NZ_KN046803.1"/>
</dbReference>
<sequence>MPSEMRMSRPTALFLNIVCAACRFKNKPSGVQCRHFGRIAADLFRNDC</sequence>
<dbReference type="AlphaFoldDB" id="D0WAE3"/>